<dbReference type="EMBL" id="CP017754">
    <property type="protein sequence ID" value="AOZ06896.1"/>
    <property type="molecule type" value="Genomic_DNA"/>
</dbReference>
<reference evidence="2 3" key="1">
    <citation type="submission" date="2016-10" db="EMBL/GenBank/DDBJ databases">
        <title>Complete genome sequences of three Cupriavidus strains isolated from various Malaysian environments.</title>
        <authorList>
            <person name="Abdullah A.A.-A."/>
            <person name="Shafie N.A.H."/>
            <person name="Lau N.S."/>
        </authorList>
    </citation>
    <scope>NUCLEOTIDE SEQUENCE [LARGE SCALE GENOMIC DNA]</scope>
    <source>
        <strain evidence="2 3">USMAA1020</strain>
    </source>
</reference>
<gene>
    <name evidence="2" type="ORF">BKK80_14490</name>
</gene>
<dbReference type="Proteomes" id="UP000177515">
    <property type="component" value="Chromosome 1"/>
</dbReference>
<organism evidence="2 3">
    <name type="scientific">Cupriavidus malaysiensis</name>
    <dbReference type="NCBI Taxonomy" id="367825"/>
    <lineage>
        <taxon>Bacteria</taxon>
        <taxon>Pseudomonadati</taxon>
        <taxon>Pseudomonadota</taxon>
        <taxon>Betaproteobacteria</taxon>
        <taxon>Burkholderiales</taxon>
        <taxon>Burkholderiaceae</taxon>
        <taxon>Cupriavidus</taxon>
    </lineage>
</organism>
<sequence length="70" mass="8066">MLLTDVATSQQAMPVDKISGSKDRLGVARREVRNTVRMTASFLRRKGLDPFAPIRRSRRAVQRKRPFGRR</sequence>
<evidence type="ECO:0000256" key="1">
    <source>
        <dbReference type="SAM" id="MobiDB-lite"/>
    </source>
</evidence>
<proteinExistence type="predicted"/>
<feature type="region of interest" description="Disordered" evidence="1">
    <location>
        <begin position="1"/>
        <end position="25"/>
    </location>
</feature>
<accession>A0ABM6F670</accession>
<name>A0ABM6F670_9BURK</name>
<feature type="compositionally biased region" description="Polar residues" evidence="1">
    <location>
        <begin position="1"/>
        <end position="12"/>
    </location>
</feature>
<keyword evidence="3" id="KW-1185">Reference proteome</keyword>
<protein>
    <submittedName>
        <fullName evidence="2">Uncharacterized protein</fullName>
    </submittedName>
</protein>
<evidence type="ECO:0000313" key="3">
    <source>
        <dbReference type="Proteomes" id="UP000177515"/>
    </source>
</evidence>
<evidence type="ECO:0000313" key="2">
    <source>
        <dbReference type="EMBL" id="AOZ06896.1"/>
    </source>
</evidence>